<dbReference type="InterPro" id="IPR013324">
    <property type="entry name" value="RNA_pol_sigma_r3/r4-like"/>
</dbReference>
<keyword evidence="3" id="KW-0731">Sigma factor</keyword>
<evidence type="ECO:0000256" key="4">
    <source>
        <dbReference type="ARBA" id="ARBA00023125"/>
    </source>
</evidence>
<evidence type="ECO:0000259" key="8">
    <source>
        <dbReference type="Pfam" id="PF08281"/>
    </source>
</evidence>
<comment type="caution">
    <text evidence="9">The sequence shown here is derived from an EMBL/GenBank/DDBJ whole genome shotgun (WGS) entry which is preliminary data.</text>
</comment>
<dbReference type="InterPro" id="IPR013325">
    <property type="entry name" value="RNA_pol_sigma_r2"/>
</dbReference>
<dbReference type="Gene3D" id="1.10.10.10">
    <property type="entry name" value="Winged helix-like DNA-binding domain superfamily/Winged helix DNA-binding domain"/>
    <property type="match status" value="1"/>
</dbReference>
<evidence type="ECO:0000256" key="6">
    <source>
        <dbReference type="SAM" id="MobiDB-lite"/>
    </source>
</evidence>
<dbReference type="InterPro" id="IPR014284">
    <property type="entry name" value="RNA_pol_sigma-70_dom"/>
</dbReference>
<name>A0A8E1URN5_9BACT</name>
<dbReference type="Proteomes" id="UP000036951">
    <property type="component" value="Unassembled WGS sequence"/>
</dbReference>
<keyword evidence="4" id="KW-0238">DNA-binding</keyword>
<dbReference type="OrthoDB" id="670026at2"/>
<accession>A0A8E1URN5</accession>
<keyword evidence="2" id="KW-0805">Transcription regulation</keyword>
<dbReference type="GO" id="GO:0006352">
    <property type="term" value="P:DNA-templated transcription initiation"/>
    <property type="evidence" value="ECO:0007669"/>
    <property type="project" value="InterPro"/>
</dbReference>
<evidence type="ECO:0000256" key="2">
    <source>
        <dbReference type="ARBA" id="ARBA00023015"/>
    </source>
</evidence>
<protein>
    <submittedName>
        <fullName evidence="9">RNA polymerase sigma70 factor</fullName>
    </submittedName>
</protein>
<dbReference type="NCBIfam" id="TIGR02937">
    <property type="entry name" value="sigma70-ECF"/>
    <property type="match status" value="1"/>
</dbReference>
<organism evidence="9 10">
    <name type="scientific">Xylanibacter rarus</name>
    <dbReference type="NCBI Taxonomy" id="1676614"/>
    <lineage>
        <taxon>Bacteria</taxon>
        <taxon>Pseudomonadati</taxon>
        <taxon>Bacteroidota</taxon>
        <taxon>Bacteroidia</taxon>
        <taxon>Bacteroidales</taxon>
        <taxon>Prevotellaceae</taxon>
        <taxon>Xylanibacter</taxon>
    </lineage>
</organism>
<proteinExistence type="inferred from homology"/>
<dbReference type="Gene3D" id="1.10.1740.10">
    <property type="match status" value="1"/>
</dbReference>
<dbReference type="RefSeq" id="WP_021856007.1">
    <property type="nucleotide sequence ID" value="NZ_DAWBWQ010000083.1"/>
</dbReference>
<evidence type="ECO:0000256" key="3">
    <source>
        <dbReference type="ARBA" id="ARBA00023082"/>
    </source>
</evidence>
<dbReference type="Pfam" id="PF08281">
    <property type="entry name" value="Sigma70_r4_2"/>
    <property type="match status" value="1"/>
</dbReference>
<dbReference type="SUPFAM" id="SSF88946">
    <property type="entry name" value="Sigma2 domain of RNA polymerase sigma factors"/>
    <property type="match status" value="1"/>
</dbReference>
<comment type="similarity">
    <text evidence="1">Belongs to the sigma-70 factor family. ECF subfamily.</text>
</comment>
<dbReference type="SUPFAM" id="SSF88659">
    <property type="entry name" value="Sigma3 and sigma4 domains of RNA polymerase sigma factors"/>
    <property type="match status" value="1"/>
</dbReference>
<dbReference type="InterPro" id="IPR036388">
    <property type="entry name" value="WH-like_DNA-bd_sf"/>
</dbReference>
<reference evidence="9 10" key="1">
    <citation type="submission" date="2015-06" db="EMBL/GenBank/DDBJ databases">
        <title>Prevotella sp. 109, sp. nov., a novel member of the family Prevotellaceae isolated from human faeces.</title>
        <authorList>
            <person name="Shkoporov A.N."/>
            <person name="Chaplin A.V."/>
            <person name="Kafarskaia L.I."/>
            <person name="Efimov B.A."/>
        </authorList>
    </citation>
    <scope>NUCLEOTIDE SEQUENCE [LARGE SCALE GENOMIC DNA]</scope>
    <source>
        <strain evidence="9 10">109</strain>
    </source>
</reference>
<dbReference type="InterPro" id="IPR039425">
    <property type="entry name" value="RNA_pol_sigma-70-like"/>
</dbReference>
<dbReference type="InterPro" id="IPR007627">
    <property type="entry name" value="RNA_pol_sigma70_r2"/>
</dbReference>
<dbReference type="PANTHER" id="PTHR43133:SF8">
    <property type="entry name" value="RNA POLYMERASE SIGMA FACTOR HI_1459-RELATED"/>
    <property type="match status" value="1"/>
</dbReference>
<dbReference type="EMBL" id="LFQU01000004">
    <property type="protein sequence ID" value="KOO69184.1"/>
    <property type="molecule type" value="Genomic_DNA"/>
</dbReference>
<evidence type="ECO:0000313" key="10">
    <source>
        <dbReference type="Proteomes" id="UP000036951"/>
    </source>
</evidence>
<dbReference type="AlphaFoldDB" id="A0A8E1URN5"/>
<evidence type="ECO:0000313" key="9">
    <source>
        <dbReference type="EMBL" id="KOO69184.1"/>
    </source>
</evidence>
<dbReference type="PANTHER" id="PTHR43133">
    <property type="entry name" value="RNA POLYMERASE ECF-TYPE SIGMA FACTO"/>
    <property type="match status" value="1"/>
</dbReference>
<feature type="region of interest" description="Disordered" evidence="6">
    <location>
        <begin position="74"/>
        <end position="93"/>
    </location>
</feature>
<feature type="domain" description="RNA polymerase sigma-70 region 2" evidence="7">
    <location>
        <begin position="14"/>
        <end position="75"/>
    </location>
</feature>
<keyword evidence="5" id="KW-0804">Transcription</keyword>
<sequence>MKNISFRNDVLPLKNVLYRLALRITLNKEEAEDIVQDTLMKVWNRRDSLQNVDSIEAFSLTICRNLSLDRMKRAGNDSQPIGDEEIGSADTASDPYERMIQKDRVELVKRIVDSLPEKQRSCMQLRDFEGKSYKEIATVLGLSEEQVKVNIFRARQAVKQKYKEYEGYGL</sequence>
<dbReference type="CDD" id="cd06171">
    <property type="entry name" value="Sigma70_r4"/>
    <property type="match status" value="1"/>
</dbReference>
<dbReference type="GO" id="GO:0016987">
    <property type="term" value="F:sigma factor activity"/>
    <property type="evidence" value="ECO:0007669"/>
    <property type="project" value="UniProtKB-KW"/>
</dbReference>
<feature type="domain" description="RNA polymerase sigma factor 70 region 4 type 2" evidence="8">
    <location>
        <begin position="108"/>
        <end position="157"/>
    </location>
</feature>
<dbReference type="GO" id="GO:0003677">
    <property type="term" value="F:DNA binding"/>
    <property type="evidence" value="ECO:0007669"/>
    <property type="project" value="UniProtKB-KW"/>
</dbReference>
<dbReference type="InterPro" id="IPR013249">
    <property type="entry name" value="RNA_pol_sigma70_r4_t2"/>
</dbReference>
<evidence type="ECO:0000256" key="1">
    <source>
        <dbReference type="ARBA" id="ARBA00010641"/>
    </source>
</evidence>
<evidence type="ECO:0000259" key="7">
    <source>
        <dbReference type="Pfam" id="PF04542"/>
    </source>
</evidence>
<dbReference type="Pfam" id="PF04542">
    <property type="entry name" value="Sigma70_r2"/>
    <property type="match status" value="1"/>
</dbReference>
<gene>
    <name evidence="9" type="ORF">ACU52_03555</name>
</gene>
<evidence type="ECO:0000256" key="5">
    <source>
        <dbReference type="ARBA" id="ARBA00023163"/>
    </source>
</evidence>
<keyword evidence="10" id="KW-1185">Reference proteome</keyword>